<accession>A0AAV2FFB1</accession>
<sequence>MGESGTHKLSSFPPSSCMHNHHHVCREQRRRALVCIRERGESLFRVAMNDWMMEVRSEDGGRRLESSGGGMAMGRWPALGWSPLDSRDAIEGGDWPAEELEFSSSSSFLRVVCFCKV</sequence>
<evidence type="ECO:0000313" key="1">
    <source>
        <dbReference type="EMBL" id="CAL1396370.1"/>
    </source>
</evidence>
<protein>
    <submittedName>
        <fullName evidence="1">Uncharacterized protein</fullName>
    </submittedName>
</protein>
<name>A0AAV2FFB1_9ROSI</name>
<proteinExistence type="predicted"/>
<evidence type="ECO:0000313" key="2">
    <source>
        <dbReference type="Proteomes" id="UP001497516"/>
    </source>
</evidence>
<dbReference type="EMBL" id="OZ034819">
    <property type="protein sequence ID" value="CAL1396370.1"/>
    <property type="molecule type" value="Genomic_DNA"/>
</dbReference>
<organism evidence="1 2">
    <name type="scientific">Linum trigynum</name>
    <dbReference type="NCBI Taxonomy" id="586398"/>
    <lineage>
        <taxon>Eukaryota</taxon>
        <taxon>Viridiplantae</taxon>
        <taxon>Streptophyta</taxon>
        <taxon>Embryophyta</taxon>
        <taxon>Tracheophyta</taxon>
        <taxon>Spermatophyta</taxon>
        <taxon>Magnoliopsida</taxon>
        <taxon>eudicotyledons</taxon>
        <taxon>Gunneridae</taxon>
        <taxon>Pentapetalae</taxon>
        <taxon>rosids</taxon>
        <taxon>fabids</taxon>
        <taxon>Malpighiales</taxon>
        <taxon>Linaceae</taxon>
        <taxon>Linum</taxon>
    </lineage>
</organism>
<dbReference type="Proteomes" id="UP001497516">
    <property type="component" value="Chromosome 6"/>
</dbReference>
<reference evidence="1 2" key="1">
    <citation type="submission" date="2024-04" db="EMBL/GenBank/DDBJ databases">
        <authorList>
            <person name="Fracassetti M."/>
        </authorList>
    </citation>
    <scope>NUCLEOTIDE SEQUENCE [LARGE SCALE GENOMIC DNA]</scope>
</reference>
<dbReference type="AlphaFoldDB" id="A0AAV2FFB1"/>
<gene>
    <name evidence="1" type="ORF">LTRI10_LOCUS36743</name>
</gene>
<keyword evidence="2" id="KW-1185">Reference proteome</keyword>